<dbReference type="GO" id="GO:0010133">
    <property type="term" value="P:L-proline catabolic process to L-glutamate"/>
    <property type="evidence" value="ECO:0007669"/>
    <property type="project" value="TreeGrafter"/>
</dbReference>
<evidence type="ECO:0000256" key="1">
    <source>
        <dbReference type="ARBA" id="ARBA00004739"/>
    </source>
</evidence>
<comment type="catalytic activity">
    <reaction evidence="5">
        <text>L-proline + a quinone = (S)-1-pyrroline-5-carboxylate + a quinol + H(+)</text>
        <dbReference type="Rhea" id="RHEA:23784"/>
        <dbReference type="ChEBI" id="CHEBI:15378"/>
        <dbReference type="ChEBI" id="CHEBI:17388"/>
        <dbReference type="ChEBI" id="CHEBI:24646"/>
        <dbReference type="ChEBI" id="CHEBI:60039"/>
        <dbReference type="ChEBI" id="CHEBI:132124"/>
        <dbReference type="EC" id="1.5.5.2"/>
    </reaction>
</comment>
<dbReference type="Proteomes" id="UP000277204">
    <property type="component" value="Unassembled WGS sequence"/>
</dbReference>
<dbReference type="GO" id="GO:0005739">
    <property type="term" value="C:mitochondrion"/>
    <property type="evidence" value="ECO:0007669"/>
    <property type="project" value="TreeGrafter"/>
</dbReference>
<comment type="function">
    <text evidence="5">Converts proline to delta-1-pyrroline-5-carboxylate.</text>
</comment>
<dbReference type="InterPro" id="IPR029041">
    <property type="entry name" value="FAD-linked_oxidoreductase-like"/>
</dbReference>
<comment type="pathway">
    <text evidence="1">Amino-acid degradation; L-proline degradation into L-glutamate; L-glutamate from L-proline: step 1/2.</text>
</comment>
<keyword evidence="3 5" id="KW-0560">Oxidoreductase</keyword>
<dbReference type="PANTHER" id="PTHR13914:SF0">
    <property type="entry name" value="PROLINE DEHYDROGENASE 1, MITOCHONDRIAL"/>
    <property type="match status" value="1"/>
</dbReference>
<reference evidence="6 7" key="1">
    <citation type="submission" date="2018-11" db="EMBL/GenBank/DDBJ databases">
        <authorList>
            <consortium name="Pathogen Informatics"/>
        </authorList>
    </citation>
    <scope>NUCLEOTIDE SEQUENCE [LARGE SCALE GENOMIC DNA]</scope>
    <source>
        <strain evidence="6 7">Zambia</strain>
    </source>
</reference>
<keyword evidence="7" id="KW-1185">Reference proteome</keyword>
<dbReference type="GO" id="GO:0071949">
    <property type="term" value="F:FAD binding"/>
    <property type="evidence" value="ECO:0007669"/>
    <property type="project" value="TreeGrafter"/>
</dbReference>
<accession>A0A183LLU2</accession>
<dbReference type="EC" id="1.5.5.2" evidence="5"/>
<evidence type="ECO:0000256" key="5">
    <source>
        <dbReference type="RuleBase" id="RU364054"/>
    </source>
</evidence>
<evidence type="ECO:0000256" key="2">
    <source>
        <dbReference type="ARBA" id="ARBA00005869"/>
    </source>
</evidence>
<dbReference type="EMBL" id="UZAI01001551">
    <property type="protein sequence ID" value="VDO63118.1"/>
    <property type="molecule type" value="Genomic_DNA"/>
</dbReference>
<dbReference type="GO" id="GO:0004657">
    <property type="term" value="F:proline dehydrogenase activity"/>
    <property type="evidence" value="ECO:0007669"/>
    <property type="project" value="UniProtKB-EC"/>
</dbReference>
<comment type="similarity">
    <text evidence="2 5">Belongs to the proline oxidase family.</text>
</comment>
<comment type="cofactor">
    <cofactor evidence="5">
        <name>FAD</name>
        <dbReference type="ChEBI" id="CHEBI:57692"/>
    </cofactor>
</comment>
<dbReference type="STRING" id="48269.A0A183LLU2"/>
<dbReference type="InterPro" id="IPR015659">
    <property type="entry name" value="Proline_oxidase"/>
</dbReference>
<keyword evidence="5" id="KW-0285">Flavoprotein</keyword>
<name>A0A183LLU2_9TREM</name>
<gene>
    <name evidence="6" type="ORF">SMRZ_LOCUS4767</name>
</gene>
<protein>
    <recommendedName>
        <fullName evidence="5">Proline dehydrogenase</fullName>
        <ecNumber evidence="5">1.5.5.2</ecNumber>
    </recommendedName>
</protein>
<dbReference type="SUPFAM" id="SSF51730">
    <property type="entry name" value="FAD-linked oxidoreductase"/>
    <property type="match status" value="1"/>
</dbReference>
<organism evidence="6 7">
    <name type="scientific">Schistosoma margrebowiei</name>
    <dbReference type="NCBI Taxonomy" id="48269"/>
    <lineage>
        <taxon>Eukaryota</taxon>
        <taxon>Metazoa</taxon>
        <taxon>Spiralia</taxon>
        <taxon>Lophotrochozoa</taxon>
        <taxon>Platyhelminthes</taxon>
        <taxon>Trematoda</taxon>
        <taxon>Digenea</taxon>
        <taxon>Strigeidida</taxon>
        <taxon>Schistosomatoidea</taxon>
        <taxon>Schistosomatidae</taxon>
        <taxon>Schistosoma</taxon>
    </lineage>
</organism>
<dbReference type="Gene3D" id="3.20.20.220">
    <property type="match status" value="1"/>
</dbReference>
<proteinExistence type="inferred from homology"/>
<evidence type="ECO:0000256" key="3">
    <source>
        <dbReference type="ARBA" id="ARBA00023002"/>
    </source>
</evidence>
<evidence type="ECO:0000256" key="4">
    <source>
        <dbReference type="ARBA" id="ARBA00023062"/>
    </source>
</evidence>
<sequence length="153" mass="17738">MERARAKELGYEDPICSDFNATTAMYESCLEEVFKAIKKRRSGQVSVMIASHNEDTVRYALKKMHEYNVSREDRLICFGQLLGMCDQISFTLSQAGYSVYKYVPYGPVEEVLPYLSRRALENGSVLNCTLRERQLLWSELKRRLSNGQFIYKP</sequence>
<dbReference type="AlphaFoldDB" id="A0A183LLU2"/>
<evidence type="ECO:0000313" key="6">
    <source>
        <dbReference type="EMBL" id="VDO63118.1"/>
    </source>
</evidence>
<dbReference type="PANTHER" id="PTHR13914">
    <property type="entry name" value="PROLINE OXIDASE"/>
    <property type="match status" value="1"/>
</dbReference>
<dbReference type="Pfam" id="PF01619">
    <property type="entry name" value="Pro_dh"/>
    <property type="match status" value="1"/>
</dbReference>
<keyword evidence="4 5" id="KW-0642">Proline metabolism</keyword>
<evidence type="ECO:0000313" key="7">
    <source>
        <dbReference type="Proteomes" id="UP000277204"/>
    </source>
</evidence>
<dbReference type="InterPro" id="IPR002872">
    <property type="entry name" value="Proline_DH_dom"/>
</dbReference>
<keyword evidence="5" id="KW-0274">FAD</keyword>